<keyword evidence="3" id="KW-1185">Reference proteome</keyword>
<dbReference type="STRING" id="46177.SAMN05660976_08197"/>
<dbReference type="InterPro" id="IPR029063">
    <property type="entry name" value="SAM-dependent_MTases_sf"/>
</dbReference>
<evidence type="ECO:0000313" key="2">
    <source>
        <dbReference type="EMBL" id="SEN73466.1"/>
    </source>
</evidence>
<proteinExistence type="predicted"/>
<feature type="domain" description="Methyltransferase" evidence="1">
    <location>
        <begin position="54"/>
        <end position="144"/>
    </location>
</feature>
<sequence length="214" mass="23101">MNTEDWLADTRASYDAVAESYADLVRGFLDEAPYVRAVFALFADLVRASGGGPVADVGCGPGHVTAHLRQRGVEAFGVDLSAGMIEVARRDHPGIRFEVGSMTDLPLTDASVAGLVAWYSLIHVPDGEVGEVFTQFRRVLRPGGPLLLGFHVGDGSRLKTQGYGGRPMKVHVHRRRPAQVATWLEDSGFTVEAQMTLSSEEGSPAGILFARRRP</sequence>
<dbReference type="GO" id="GO:0032259">
    <property type="term" value="P:methylation"/>
    <property type="evidence" value="ECO:0007669"/>
    <property type="project" value="UniProtKB-KW"/>
</dbReference>
<dbReference type="Gene3D" id="3.40.50.150">
    <property type="entry name" value="Vaccinia Virus protein VP39"/>
    <property type="match status" value="1"/>
</dbReference>
<organism evidence="2 3">
    <name type="scientific">Nonomuraea pusilla</name>
    <dbReference type="NCBI Taxonomy" id="46177"/>
    <lineage>
        <taxon>Bacteria</taxon>
        <taxon>Bacillati</taxon>
        <taxon>Actinomycetota</taxon>
        <taxon>Actinomycetes</taxon>
        <taxon>Streptosporangiales</taxon>
        <taxon>Streptosporangiaceae</taxon>
        <taxon>Nonomuraea</taxon>
    </lineage>
</organism>
<dbReference type="GO" id="GO:0008168">
    <property type="term" value="F:methyltransferase activity"/>
    <property type="evidence" value="ECO:0007669"/>
    <property type="project" value="UniProtKB-KW"/>
</dbReference>
<dbReference type="EMBL" id="FOBF01000034">
    <property type="protein sequence ID" value="SEN73466.1"/>
    <property type="molecule type" value="Genomic_DNA"/>
</dbReference>
<keyword evidence="2" id="KW-0489">Methyltransferase</keyword>
<accession>A0A1H8IZJ2</accession>
<dbReference type="RefSeq" id="WP_091105780.1">
    <property type="nucleotide sequence ID" value="NZ_FOBF01000034.1"/>
</dbReference>
<name>A0A1H8IZJ2_9ACTN</name>
<protein>
    <submittedName>
        <fullName evidence="2">Methyltransferase domain-containing protein</fullName>
    </submittedName>
</protein>
<dbReference type="CDD" id="cd02440">
    <property type="entry name" value="AdoMet_MTases"/>
    <property type="match status" value="1"/>
</dbReference>
<dbReference type="Pfam" id="PF13649">
    <property type="entry name" value="Methyltransf_25"/>
    <property type="match status" value="1"/>
</dbReference>
<dbReference type="OrthoDB" id="9805171at2"/>
<dbReference type="PANTHER" id="PTHR42912:SF93">
    <property type="entry name" value="N6-ADENOSINE-METHYLTRANSFERASE TMT1A"/>
    <property type="match status" value="1"/>
</dbReference>
<dbReference type="AlphaFoldDB" id="A0A1H8IZJ2"/>
<reference evidence="2 3" key="1">
    <citation type="submission" date="2016-10" db="EMBL/GenBank/DDBJ databases">
        <authorList>
            <person name="de Groot N.N."/>
        </authorList>
    </citation>
    <scope>NUCLEOTIDE SEQUENCE [LARGE SCALE GENOMIC DNA]</scope>
    <source>
        <strain evidence="2 3">DSM 43357</strain>
    </source>
</reference>
<keyword evidence="2" id="KW-0808">Transferase</keyword>
<evidence type="ECO:0000259" key="1">
    <source>
        <dbReference type="Pfam" id="PF13649"/>
    </source>
</evidence>
<dbReference type="Proteomes" id="UP000198953">
    <property type="component" value="Unassembled WGS sequence"/>
</dbReference>
<evidence type="ECO:0000313" key="3">
    <source>
        <dbReference type="Proteomes" id="UP000198953"/>
    </source>
</evidence>
<gene>
    <name evidence="2" type="ORF">SAMN05660976_08197</name>
</gene>
<dbReference type="PANTHER" id="PTHR42912">
    <property type="entry name" value="METHYLTRANSFERASE"/>
    <property type="match status" value="1"/>
</dbReference>
<dbReference type="InterPro" id="IPR041698">
    <property type="entry name" value="Methyltransf_25"/>
</dbReference>
<dbReference type="SUPFAM" id="SSF53335">
    <property type="entry name" value="S-adenosyl-L-methionine-dependent methyltransferases"/>
    <property type="match status" value="1"/>
</dbReference>
<dbReference type="InterPro" id="IPR050508">
    <property type="entry name" value="Methyltransf_Superfamily"/>
</dbReference>